<dbReference type="EMBL" id="DF830072">
    <property type="protein sequence ID" value="GAK64423.1"/>
    <property type="molecule type" value="Genomic_DNA"/>
</dbReference>
<protein>
    <submittedName>
        <fullName evidence="1">Uncharacterized protein</fullName>
    </submittedName>
</protein>
<keyword evidence="2" id="KW-1185">Reference proteome</keyword>
<proteinExistence type="predicted"/>
<reference evidence="2" key="1">
    <citation type="journal article" date="2014" name="Genome Announc.">
        <title>Draft Genome Sequence of the Yeast Pseudozyma antarctica Type Strain JCM10317, a Producer of the Glycolipid Biosurfactants, Mannosylerythritol Lipids.</title>
        <authorList>
            <person name="Saika A."/>
            <person name="Koike H."/>
            <person name="Hori T."/>
            <person name="Fukuoka T."/>
            <person name="Sato S."/>
            <person name="Habe H."/>
            <person name="Kitamoto D."/>
            <person name="Morita T."/>
        </authorList>
    </citation>
    <scope>NUCLEOTIDE SEQUENCE [LARGE SCALE GENOMIC DNA]</scope>
    <source>
        <strain evidence="2">JCM 10317</strain>
    </source>
</reference>
<dbReference type="AlphaFoldDB" id="A0A081CCM7"/>
<organism evidence="1 2">
    <name type="scientific">Pseudozyma antarctica</name>
    <name type="common">Yeast</name>
    <name type="synonym">Candida antarctica</name>
    <dbReference type="NCBI Taxonomy" id="84753"/>
    <lineage>
        <taxon>Eukaryota</taxon>
        <taxon>Fungi</taxon>
        <taxon>Dikarya</taxon>
        <taxon>Basidiomycota</taxon>
        <taxon>Ustilaginomycotina</taxon>
        <taxon>Ustilaginomycetes</taxon>
        <taxon>Ustilaginales</taxon>
        <taxon>Ustilaginaceae</taxon>
        <taxon>Moesziomyces</taxon>
    </lineage>
</organism>
<evidence type="ECO:0000313" key="1">
    <source>
        <dbReference type="EMBL" id="GAK64423.1"/>
    </source>
</evidence>
<dbReference type="RefSeq" id="XP_014657363.1">
    <property type="nucleotide sequence ID" value="XM_014801877.1"/>
</dbReference>
<name>A0A081CCM7_PSEA2</name>
<accession>A0A081CCM7</accession>
<sequence length="104" mass="11310">MPDSTRKYGRKRAFLQDPWVRSESEFQLLSGSAPQPQQGGLRERGKTRGSLGPAPLPGLAWLASHRFQAATPSKKPRRSAPRPSQHPPLCLTPSQAENGLAPSS</sequence>
<gene>
    <name evidence="1" type="ORF">PAN0_005c2637</name>
</gene>
<dbReference type="Proteomes" id="UP000053758">
    <property type="component" value="Unassembled WGS sequence"/>
</dbReference>
<dbReference type="HOGENOM" id="CLU_2249791_0_0_1"/>
<dbReference type="GeneID" id="26303383"/>
<evidence type="ECO:0000313" key="2">
    <source>
        <dbReference type="Proteomes" id="UP000053758"/>
    </source>
</evidence>